<feature type="compositionally biased region" description="Polar residues" evidence="2">
    <location>
        <begin position="396"/>
        <end position="405"/>
    </location>
</feature>
<evidence type="ECO:0000313" key="5">
    <source>
        <dbReference type="EMBL" id="CDR87117.1"/>
    </source>
</evidence>
<dbReference type="InterPro" id="IPR003114">
    <property type="entry name" value="Phox_assoc"/>
</dbReference>
<evidence type="ECO:0000256" key="3">
    <source>
        <dbReference type="SAM" id="Phobius"/>
    </source>
</evidence>
<feature type="compositionally biased region" description="Low complexity" evidence="2">
    <location>
        <begin position="900"/>
        <end position="930"/>
    </location>
</feature>
<feature type="compositionally biased region" description="Polar residues" evidence="2">
    <location>
        <begin position="772"/>
        <end position="801"/>
    </location>
</feature>
<keyword evidence="3" id="KW-1133">Transmembrane helix</keyword>
<keyword evidence="3" id="KW-0472">Membrane</keyword>
<evidence type="ECO:0000256" key="2">
    <source>
        <dbReference type="SAM" id="MobiDB-lite"/>
    </source>
</evidence>
<name>A0A140KLY6_9BASI</name>
<feature type="compositionally biased region" description="Low complexity" evidence="2">
    <location>
        <begin position="568"/>
        <end position="577"/>
    </location>
</feature>
<feature type="compositionally biased region" description="Low complexity" evidence="2">
    <location>
        <begin position="1183"/>
        <end position="1193"/>
    </location>
</feature>
<feature type="compositionally biased region" description="Pro residues" evidence="2">
    <location>
        <begin position="867"/>
        <end position="890"/>
    </location>
</feature>
<organism evidence="5">
    <name type="scientific">Sporisorium scitamineum</name>
    <dbReference type="NCBI Taxonomy" id="49012"/>
    <lineage>
        <taxon>Eukaryota</taxon>
        <taxon>Fungi</taxon>
        <taxon>Dikarya</taxon>
        <taxon>Basidiomycota</taxon>
        <taxon>Ustilaginomycotina</taxon>
        <taxon>Ustilaginomycetes</taxon>
        <taxon>Ustilaginales</taxon>
        <taxon>Ustilaginaceae</taxon>
        <taxon>Sporisorium</taxon>
    </lineage>
</organism>
<feature type="compositionally biased region" description="Polar residues" evidence="2">
    <location>
        <begin position="557"/>
        <end position="567"/>
    </location>
</feature>
<feature type="region of interest" description="Disordered" evidence="2">
    <location>
        <begin position="476"/>
        <end position="599"/>
    </location>
</feature>
<feature type="region of interest" description="Disordered" evidence="2">
    <location>
        <begin position="772"/>
        <end position="930"/>
    </location>
</feature>
<feature type="compositionally biased region" description="Acidic residues" evidence="2">
    <location>
        <begin position="108"/>
        <end position="120"/>
    </location>
</feature>
<dbReference type="PANTHER" id="PTHR22775">
    <property type="entry name" value="SORTING NEXIN"/>
    <property type="match status" value="1"/>
</dbReference>
<dbReference type="GO" id="GO:0035091">
    <property type="term" value="F:phosphatidylinositol binding"/>
    <property type="evidence" value="ECO:0007669"/>
    <property type="project" value="TreeGrafter"/>
</dbReference>
<feature type="transmembrane region" description="Helical" evidence="3">
    <location>
        <begin position="35"/>
        <end position="67"/>
    </location>
</feature>
<sequence>MSESSQAEQPAPAVGAAAAAAAAPASQDEVNHANLMLIALTAGLGLALLTVGLWNALLIVTFSMLLICNPWVRTLLELPSTDGKRGLSTFDPARYLLSYTGSSPEQGGNDDELSSNTPEDDPMLQTDQLYALTVMPDALRDSSQTVIRFVVRDFVQGWYDNLTFAHPNFPISAEANISHTAASIYLRSRQLKSANTAAELLLTVQSVLLSSLRRRRASTQYASGAASSARSTWPSTAARVDALRKAVRKLLSRNLAHAERSSPVLMLLLTEIVAKQAWQVVQTIGDPDFINQKIVEWAEPASETSLEGQAISPEELERLKSLDTTAINTQAAEALQPAAAANEATAAADRDDVLVANAASLRLPVHSTPNSSPATARANAPPAPRPHAPQALAENTRPTMHTSSVDPCIAYDPASRSAGPSQPPRPRVTPPRKANSTGPLSALGGFATGALGALADAAERAVDVVSGTTDEFGDLLMVPADSSTRNRPRSSQSNSADASPRRRYALLAEGDENESSPIRGNPNRNGGHQGHLPDSGAPAYHLDMPSGVDEPPLPESLRQSMRTSEQQSLSASASASSGTTDNALAFNIPDAPEKSSMDAHHSLVAPAPVAAALNLSSRDSFSIDELEEDEQASLAAMHDLLSDRTSPTYEAFESFLEHPNNRFCGQNEGESLLRLYTQLNTLASIMEFATLDEQTFRADASTILSKALEQLPSTLPAAHDGQRPVLVRRSAQQVLTNLEWCANMDVVEPLRENIIARLVQLYNAYLISSGQGTRAQPESTQSSPSKTRFSSTLPRTESPDPNQLRAFLDRENRPSFSSVDSERPAIRYEPRRKTTAPIASVTSVQPGVQTPPRAPSVPPGQAGAPVMGPPSGPSRPMSVPPRVPSAPPKPQQMVVPGTTSSASQSPVSSQKGPASSAQAQPARSSISHSFASTSSVISITDISANAESSKPVDLRTFEVMISVEGVPDPSDSASITSPDGFVLVRRWHEFEQMDAEIQRQPRSSNRLPRLPAVKGRRSAEVCRLLEGYLWDLLLPANRAQLGGVVGAKRFFDRTRAGASAEDLRRKGGAGAFLGGIGKGIVSGVGMVGKQAAKSGAALSTATGMRTGADVSSDGLSPLRSSSTPEASTLRSGPIPDLAGPRSIPTSPLIDSASSTTSAFVSRTNSPSPSPSRRPNLPTPHPSPTTTTTHRTTSHLSARHLDMLLSSIFAVADEAFNLQGGWTLRRGMLRVLEQVVRTTYATSIVAGFNNTAASLNVDNFAKWIGDLTNVMWPNGRRWGSEVGTEEEKKLRTEEERGRTAERAREIVVSYAPAQAGYLLGPGGKVACVKALAEVHATLMDPITACDLGLTVVLKALDMASR</sequence>
<dbReference type="Pfam" id="PF02194">
    <property type="entry name" value="PXA"/>
    <property type="match status" value="1"/>
</dbReference>
<feature type="compositionally biased region" description="Pro residues" evidence="2">
    <location>
        <begin position="1167"/>
        <end position="1182"/>
    </location>
</feature>
<proteinExistence type="inferred from homology"/>
<dbReference type="OrthoDB" id="120967at2759"/>
<feature type="compositionally biased region" description="Polar residues" evidence="2">
    <location>
        <begin position="481"/>
        <end position="497"/>
    </location>
</feature>
<accession>A0A140KLY6</accession>
<dbReference type="SMART" id="SM00313">
    <property type="entry name" value="PXA"/>
    <property type="match status" value="1"/>
</dbReference>
<feature type="compositionally biased region" description="Low complexity" evidence="2">
    <location>
        <begin position="369"/>
        <end position="380"/>
    </location>
</feature>
<dbReference type="InterPro" id="IPR013937">
    <property type="entry name" value="Sorting_nexin_C"/>
</dbReference>
<dbReference type="PANTHER" id="PTHR22775:SF3">
    <property type="entry name" value="SORTING NEXIN-13"/>
    <property type="match status" value="1"/>
</dbReference>
<feature type="domain" description="PXA" evidence="4">
    <location>
        <begin position="136"/>
        <end position="302"/>
    </location>
</feature>
<gene>
    <name evidence="5" type="ORF">SPSC_00243</name>
</gene>
<feature type="region of interest" description="Disordered" evidence="2">
    <location>
        <begin position="100"/>
        <end position="120"/>
    </location>
</feature>
<evidence type="ECO:0000259" key="4">
    <source>
        <dbReference type="PROSITE" id="PS51207"/>
    </source>
</evidence>
<dbReference type="Pfam" id="PF08628">
    <property type="entry name" value="Nexin_C"/>
    <property type="match status" value="1"/>
</dbReference>
<reference evidence="5" key="1">
    <citation type="submission" date="2014-06" db="EMBL/GenBank/DDBJ databases">
        <authorList>
            <person name="Ju J."/>
            <person name="Zhang J."/>
        </authorList>
    </citation>
    <scope>NUCLEOTIDE SEQUENCE</scope>
    <source>
        <strain evidence="5">SscI8</strain>
    </source>
</reference>
<keyword evidence="3" id="KW-0812">Transmembrane</keyword>
<dbReference type="PROSITE" id="PS51207">
    <property type="entry name" value="PXA"/>
    <property type="match status" value="1"/>
</dbReference>
<feature type="compositionally biased region" description="Basic and acidic residues" evidence="2">
    <location>
        <begin position="820"/>
        <end position="832"/>
    </location>
</feature>
<feature type="compositionally biased region" description="Low complexity" evidence="2">
    <location>
        <begin position="1111"/>
        <end position="1122"/>
    </location>
</feature>
<protein>
    <recommendedName>
        <fullName evidence="4">PXA domain-containing protein</fullName>
    </recommendedName>
</protein>
<feature type="region of interest" description="Disordered" evidence="2">
    <location>
        <begin position="1108"/>
        <end position="1193"/>
    </location>
</feature>
<dbReference type="EMBL" id="LK056652">
    <property type="protein sequence ID" value="CDR87117.1"/>
    <property type="molecule type" value="Genomic_DNA"/>
</dbReference>
<feature type="compositionally biased region" description="Polar residues" evidence="2">
    <location>
        <begin position="1151"/>
        <end position="1160"/>
    </location>
</feature>
<evidence type="ECO:0000256" key="1">
    <source>
        <dbReference type="ARBA" id="ARBA00010883"/>
    </source>
</evidence>
<feature type="compositionally biased region" description="Polar residues" evidence="2">
    <location>
        <begin position="515"/>
        <end position="526"/>
    </location>
</feature>
<feature type="region of interest" description="Disordered" evidence="2">
    <location>
        <begin position="364"/>
        <end position="441"/>
    </location>
</feature>
<comment type="similarity">
    <text evidence="1">Belongs to the sorting nexin family.</text>
</comment>